<feature type="transmembrane region" description="Helical" evidence="8">
    <location>
        <begin position="112"/>
        <end position="132"/>
    </location>
</feature>
<feature type="transmembrane region" description="Helical" evidence="8">
    <location>
        <begin position="195"/>
        <end position="215"/>
    </location>
</feature>
<keyword evidence="5 8" id="KW-1133">Transmembrane helix</keyword>
<reference evidence="9 10" key="1">
    <citation type="submission" date="2024-09" db="EMBL/GenBank/DDBJ databases">
        <authorList>
            <person name="Sun Q."/>
            <person name="Mori K."/>
        </authorList>
    </citation>
    <scope>NUCLEOTIDE SEQUENCE [LARGE SCALE GENOMIC DNA]</scope>
    <source>
        <strain evidence="9 10">TISTR 1856</strain>
    </source>
</reference>
<evidence type="ECO:0000256" key="2">
    <source>
        <dbReference type="ARBA" id="ARBA00008929"/>
    </source>
</evidence>
<sequence length="365" mass="37912">MSGGSATAGNDPQAAQAPSQQGEGHLLGGHAARMWDAGMGRRPKGKKGRKGDSNAVVPEAEFKSYYGRQILKTPVWEHHIAWYLFTGGLAAGSSLLAVVADLRGEQTARRNLRVTALGAVSASAFFLIDDLGRPERFHHMLRVAKITSPMSVGTWILTAYGPCAGAAGVAEFTAVLPQRGLWGLVRRIAGPGARVAGLGAAVFAPWLATYTAVLLADTAVPSWNAPYRELPFLFGGSALAASAGVALLTCPTAQTGPARKVAVGGAVAELIAGHRMEHGHGLVSEPFHEGRAGQLLRAARICTVAGAVGAVLGRRSRLVSALAGLSLAAGSALTRHGVFEAGVHSTQDPKYVVVPQRERMATSTP</sequence>
<name>A0ABV5LXH4_9ACTN</name>
<dbReference type="PANTHER" id="PTHR34856:SF2">
    <property type="entry name" value="PROTEIN NRFD"/>
    <property type="match status" value="1"/>
</dbReference>
<dbReference type="EMBL" id="JBHMDM010000012">
    <property type="protein sequence ID" value="MFB9378800.1"/>
    <property type="molecule type" value="Genomic_DNA"/>
</dbReference>
<keyword evidence="6 8" id="KW-0472">Membrane</keyword>
<gene>
    <name evidence="9" type="primary">nrfD</name>
    <name evidence="9" type="ORF">ACFFVI_17705</name>
</gene>
<evidence type="ECO:0000313" key="9">
    <source>
        <dbReference type="EMBL" id="MFB9378800.1"/>
    </source>
</evidence>
<dbReference type="Proteomes" id="UP001589748">
    <property type="component" value="Unassembled WGS sequence"/>
</dbReference>
<proteinExistence type="inferred from homology"/>
<dbReference type="Pfam" id="PF03916">
    <property type="entry name" value="NrfD"/>
    <property type="match status" value="1"/>
</dbReference>
<evidence type="ECO:0000256" key="4">
    <source>
        <dbReference type="ARBA" id="ARBA00022692"/>
    </source>
</evidence>
<evidence type="ECO:0000256" key="3">
    <source>
        <dbReference type="ARBA" id="ARBA00022475"/>
    </source>
</evidence>
<keyword evidence="3" id="KW-1003">Cell membrane</keyword>
<accession>A0ABV5LXH4</accession>
<dbReference type="InterPro" id="IPR052049">
    <property type="entry name" value="Electron_transfer_protein"/>
</dbReference>
<feature type="transmembrane region" description="Helical" evidence="8">
    <location>
        <begin position="80"/>
        <end position="100"/>
    </location>
</feature>
<evidence type="ECO:0000256" key="8">
    <source>
        <dbReference type="SAM" id="Phobius"/>
    </source>
</evidence>
<comment type="similarity">
    <text evidence="2">Belongs to the NrfD family.</text>
</comment>
<keyword evidence="10" id="KW-1185">Reference proteome</keyword>
<dbReference type="RefSeq" id="WP_380134358.1">
    <property type="nucleotide sequence ID" value="NZ_JBHLUI010000001.1"/>
</dbReference>
<evidence type="ECO:0000256" key="6">
    <source>
        <dbReference type="ARBA" id="ARBA00023136"/>
    </source>
</evidence>
<protein>
    <submittedName>
        <fullName evidence="9">NrfD/PsrC family molybdoenzyme membrane anchor subunit</fullName>
    </submittedName>
</protein>
<feature type="region of interest" description="Disordered" evidence="7">
    <location>
        <begin position="1"/>
        <end position="26"/>
    </location>
</feature>
<feature type="transmembrane region" description="Helical" evidence="8">
    <location>
        <begin position="230"/>
        <end position="250"/>
    </location>
</feature>
<keyword evidence="4 8" id="KW-0812">Transmembrane</keyword>
<comment type="subcellular location">
    <subcellularLocation>
        <location evidence="1">Cell membrane</location>
        <topology evidence="1">Multi-pass membrane protein</topology>
    </subcellularLocation>
</comment>
<dbReference type="PANTHER" id="PTHR34856">
    <property type="entry name" value="PROTEIN NRFD"/>
    <property type="match status" value="1"/>
</dbReference>
<evidence type="ECO:0000256" key="7">
    <source>
        <dbReference type="SAM" id="MobiDB-lite"/>
    </source>
</evidence>
<evidence type="ECO:0000313" key="10">
    <source>
        <dbReference type="Proteomes" id="UP001589748"/>
    </source>
</evidence>
<evidence type="ECO:0000256" key="1">
    <source>
        <dbReference type="ARBA" id="ARBA00004651"/>
    </source>
</evidence>
<feature type="compositionally biased region" description="Polar residues" evidence="7">
    <location>
        <begin position="1"/>
        <end position="10"/>
    </location>
</feature>
<organism evidence="9 10">
    <name type="scientific">Kineococcus gynurae</name>
    <dbReference type="NCBI Taxonomy" id="452979"/>
    <lineage>
        <taxon>Bacteria</taxon>
        <taxon>Bacillati</taxon>
        <taxon>Actinomycetota</taxon>
        <taxon>Actinomycetes</taxon>
        <taxon>Kineosporiales</taxon>
        <taxon>Kineosporiaceae</taxon>
        <taxon>Kineococcus</taxon>
    </lineage>
</organism>
<feature type="transmembrane region" description="Helical" evidence="8">
    <location>
        <begin position="152"/>
        <end position="174"/>
    </location>
</feature>
<comment type="caution">
    <text evidence="9">The sequence shown here is derived from an EMBL/GenBank/DDBJ whole genome shotgun (WGS) entry which is preliminary data.</text>
</comment>
<dbReference type="InterPro" id="IPR005614">
    <property type="entry name" value="NrfD-like"/>
</dbReference>
<evidence type="ECO:0000256" key="5">
    <source>
        <dbReference type="ARBA" id="ARBA00022989"/>
    </source>
</evidence>
<dbReference type="Gene3D" id="1.20.1630.10">
    <property type="entry name" value="Formate dehydrogenase/DMSO reductase domain"/>
    <property type="match status" value="1"/>
</dbReference>